<sequence length="666" mass="71403">MNPVLHTIAGMIGRLVANPAKKFWVAAHDYCVTLGALFAAIALRGEPPLPTYTGIGPLAPALIFAATAILVYKACDLYASRWRFASLYDLFGIFKAVSVLTLILLAADYLVAPRLSEAGKLFGGRTLIIYWCVQMILLGGPRVAYRAYRSWRRSVIRNIDPLAAIVIGRASDAESVIRMAEAGLAGPLRIYGILSPTANEIGQAVRGVSVWGSLDHVEAVVQDANERGIVVQRAIIAPDALNEGPVIEDLVGRFRRIGIPAIRLDVAYSTDMTRPAQLHAVIDEDLLIRPLVDVDEAPLRDFVAGKRVIVTGGGGSIGSELVLRSATLGASEVLVIDHSEAALHAILASAELRFQPGTNAVTGRICDVRDRARLGRLMAEFKPDVVFHAAALKHVPHLEREVADAARTNVIGTVNAADAAIAARAAVFVLISTDKATKPASILGGTKRIAELYVQSIDAAPQLVDAEARVTRLVSVRFGNVLGTAGSVVPRFRAQIEAGGPVTVTDPAMVRYFMTKKEATDLLWTAARITEVREPGAHSAVLVLNMGQPVRIDDLARRMIRLAGFDPDKSMKLIYIGKRPGERLAEQLFDEREPQFDLGIRGIVAAESQTVPFPGMQAFIAGLAAAAEEGDDSKVRALIGELVPELRPQSQASVVRLGQARGDVAG</sequence>
<dbReference type="RefSeq" id="WP_137101476.1">
    <property type="nucleotide sequence ID" value="NZ_CP039865.1"/>
</dbReference>
<dbReference type="Pfam" id="PF02719">
    <property type="entry name" value="Polysacc_synt_2"/>
    <property type="match status" value="1"/>
</dbReference>
<dbReference type="PANTHER" id="PTHR43318">
    <property type="entry name" value="UDP-N-ACETYLGLUCOSAMINE 4,6-DEHYDRATASE"/>
    <property type="match status" value="1"/>
</dbReference>
<dbReference type="EMBL" id="CP039865">
    <property type="protein sequence ID" value="QCK88148.1"/>
    <property type="molecule type" value="Genomic_DNA"/>
</dbReference>
<dbReference type="KEGG" id="paqt:E8L99_21490"/>
<evidence type="ECO:0000256" key="2">
    <source>
        <dbReference type="SAM" id="Phobius"/>
    </source>
</evidence>
<dbReference type="Gene3D" id="3.40.50.720">
    <property type="entry name" value="NAD(P)-binding Rossmann-like Domain"/>
    <property type="match status" value="1"/>
</dbReference>
<dbReference type="InterPro" id="IPR003869">
    <property type="entry name" value="Polysac_CapD-like"/>
</dbReference>
<dbReference type="InterPro" id="IPR036291">
    <property type="entry name" value="NAD(P)-bd_dom_sf"/>
</dbReference>
<keyword evidence="2" id="KW-1133">Transmembrane helix</keyword>
<dbReference type="InterPro" id="IPR051203">
    <property type="entry name" value="Polysaccharide_Synthase-Rel"/>
</dbReference>
<dbReference type="AlphaFoldDB" id="A0A4D7QKL1"/>
<dbReference type="SUPFAM" id="SSF51735">
    <property type="entry name" value="NAD(P)-binding Rossmann-fold domains"/>
    <property type="match status" value="1"/>
</dbReference>
<reference evidence="4 5" key="1">
    <citation type="submission" date="2019-04" db="EMBL/GenBank/DDBJ databases">
        <title>Phreatobacter aquaticus sp. nov.</title>
        <authorList>
            <person name="Choi A."/>
            <person name="Baek K."/>
        </authorList>
    </citation>
    <scope>NUCLEOTIDE SEQUENCE [LARGE SCALE GENOMIC DNA]</scope>
    <source>
        <strain evidence="4 5">NMCR1094</strain>
    </source>
</reference>
<dbReference type="PANTHER" id="PTHR43318:SF1">
    <property type="entry name" value="POLYSACCHARIDE BIOSYNTHESIS PROTEIN EPSC-RELATED"/>
    <property type="match status" value="1"/>
</dbReference>
<feature type="transmembrane region" description="Helical" evidence="2">
    <location>
        <begin position="87"/>
        <end position="107"/>
    </location>
</feature>
<evidence type="ECO:0000313" key="5">
    <source>
        <dbReference type="Proteomes" id="UP000298588"/>
    </source>
</evidence>
<dbReference type="Proteomes" id="UP000298588">
    <property type="component" value="Chromosome"/>
</dbReference>
<name>A0A4D7QKL1_9HYPH</name>
<feature type="transmembrane region" description="Helical" evidence="2">
    <location>
        <begin position="55"/>
        <end position="75"/>
    </location>
</feature>
<keyword evidence="2" id="KW-0812">Transmembrane</keyword>
<accession>A0A4D7QKL1</accession>
<proteinExistence type="inferred from homology"/>
<keyword evidence="5" id="KW-1185">Reference proteome</keyword>
<feature type="transmembrane region" description="Helical" evidence="2">
    <location>
        <begin position="23"/>
        <end position="43"/>
    </location>
</feature>
<comment type="similarity">
    <text evidence="1">Belongs to the polysaccharide synthase family.</text>
</comment>
<protein>
    <submittedName>
        <fullName evidence="4">Polysaccharide biosynthesis protein</fullName>
    </submittedName>
</protein>
<evidence type="ECO:0000259" key="3">
    <source>
        <dbReference type="Pfam" id="PF02719"/>
    </source>
</evidence>
<evidence type="ECO:0000313" key="4">
    <source>
        <dbReference type="EMBL" id="QCK88148.1"/>
    </source>
</evidence>
<dbReference type="OrthoDB" id="9803111at2"/>
<feature type="domain" description="Polysaccharide biosynthesis protein CapD-like" evidence="3">
    <location>
        <begin position="308"/>
        <end position="594"/>
    </location>
</feature>
<evidence type="ECO:0000256" key="1">
    <source>
        <dbReference type="ARBA" id="ARBA00007430"/>
    </source>
</evidence>
<keyword evidence="2" id="KW-0472">Membrane</keyword>
<feature type="transmembrane region" description="Helical" evidence="2">
    <location>
        <begin position="127"/>
        <end position="145"/>
    </location>
</feature>
<organism evidence="4 5">
    <name type="scientific">Phreatobacter aquaticus</name>
    <dbReference type="NCBI Taxonomy" id="2570229"/>
    <lineage>
        <taxon>Bacteria</taxon>
        <taxon>Pseudomonadati</taxon>
        <taxon>Pseudomonadota</taxon>
        <taxon>Alphaproteobacteria</taxon>
        <taxon>Hyphomicrobiales</taxon>
        <taxon>Phreatobacteraceae</taxon>
        <taxon>Phreatobacter</taxon>
    </lineage>
</organism>
<gene>
    <name evidence="4" type="ORF">E8L99_21490</name>
</gene>